<proteinExistence type="predicted"/>
<dbReference type="EMBL" id="HBEM01009744">
    <property type="protein sequence ID" value="CAD8442587.1"/>
    <property type="molecule type" value="Transcribed_RNA"/>
</dbReference>
<sequence>MGSFVSKKSKSSSPARPGDRDSNSNVTNPADKQVVEDTLRRQQMMGQRFGKATGKESRAYAHSDAVQRQGRSSTQVSIDSSSQKSTMKSPKFLSRDDPFMIRRSVFTLSDDHSMSLNDAIMSRDNMERTRNLSTGCCPKGHKLKHSVFDLTGYHCDICECQVSFLGVYDCRECDFCLCHNCFLVEGAPKIPVLAEDVVKVFARAIGVSARVGRVIMEYLWDHDSAIDFLYGNRSAWSTGIGDPRILYLFLSSNPRFKRKFPPLILRLQGKLKEVWAKFPEIVVREGDVEGEIMGSRVEDIVRIERGMDLKDSLAEDEKLECEAVAAYVKPYYDLCSTYRYLILHDTKSVKILTPWLPEAAELLENTLKVADLRLSAKEKTYTKFAEFVFRKDPKFQIQAFDEEGEKEESAEMKEEKEARILFQKALIRVVLRRSQRILDIARV</sequence>
<organism evidence="2">
    <name type="scientific">Amorphochlora amoebiformis</name>
    <dbReference type="NCBI Taxonomy" id="1561963"/>
    <lineage>
        <taxon>Eukaryota</taxon>
        <taxon>Sar</taxon>
        <taxon>Rhizaria</taxon>
        <taxon>Cercozoa</taxon>
        <taxon>Chlorarachniophyceae</taxon>
        <taxon>Amorphochlora</taxon>
    </lineage>
</organism>
<gene>
    <name evidence="2" type="ORF">LAMO00422_LOCUS6827</name>
</gene>
<dbReference type="CDD" id="cd19757">
    <property type="entry name" value="Bbox1"/>
    <property type="match status" value="1"/>
</dbReference>
<dbReference type="AlphaFoldDB" id="A0A7S0D626"/>
<evidence type="ECO:0000256" key="1">
    <source>
        <dbReference type="SAM" id="MobiDB-lite"/>
    </source>
</evidence>
<feature type="region of interest" description="Disordered" evidence="1">
    <location>
        <begin position="1"/>
        <end position="93"/>
    </location>
</feature>
<reference evidence="2" key="1">
    <citation type="submission" date="2021-01" db="EMBL/GenBank/DDBJ databases">
        <authorList>
            <person name="Corre E."/>
            <person name="Pelletier E."/>
            <person name="Niang G."/>
            <person name="Scheremetjew M."/>
            <person name="Finn R."/>
            <person name="Kale V."/>
            <person name="Holt S."/>
            <person name="Cochrane G."/>
            <person name="Meng A."/>
            <person name="Brown T."/>
            <person name="Cohen L."/>
        </authorList>
    </citation>
    <scope>NUCLEOTIDE SEQUENCE</scope>
    <source>
        <strain evidence="2">CCMP2058</strain>
    </source>
</reference>
<evidence type="ECO:0000313" key="2">
    <source>
        <dbReference type="EMBL" id="CAD8442587.1"/>
    </source>
</evidence>
<name>A0A7S0D626_9EUKA</name>
<protein>
    <submittedName>
        <fullName evidence="2">Uncharacterized protein</fullName>
    </submittedName>
</protein>
<feature type="compositionally biased region" description="Low complexity" evidence="1">
    <location>
        <begin position="72"/>
        <end position="86"/>
    </location>
</feature>
<accession>A0A7S0D626</accession>